<dbReference type="GO" id="GO:0015293">
    <property type="term" value="F:symporter activity"/>
    <property type="evidence" value="ECO:0007669"/>
    <property type="project" value="UniProtKB-KW"/>
</dbReference>
<reference evidence="8" key="2">
    <citation type="submission" date="2025-09" db="UniProtKB">
        <authorList>
            <consortium name="Ensembl"/>
        </authorList>
    </citation>
    <scope>IDENTIFICATION</scope>
</reference>
<dbReference type="Proteomes" id="UP000694391">
    <property type="component" value="Unplaced"/>
</dbReference>
<dbReference type="AlphaFoldDB" id="A0A8C0K9B4"/>
<keyword evidence="2" id="KW-0813">Transport</keyword>
<evidence type="ECO:0000256" key="4">
    <source>
        <dbReference type="ARBA" id="ARBA00022847"/>
    </source>
</evidence>
<organism evidence="8 9">
    <name type="scientific">Canis lupus dingo</name>
    <name type="common">dingo</name>
    <dbReference type="NCBI Taxonomy" id="286419"/>
    <lineage>
        <taxon>Eukaryota</taxon>
        <taxon>Metazoa</taxon>
        <taxon>Chordata</taxon>
        <taxon>Craniata</taxon>
        <taxon>Vertebrata</taxon>
        <taxon>Euteleostomi</taxon>
        <taxon>Mammalia</taxon>
        <taxon>Eutheria</taxon>
        <taxon>Laurasiatheria</taxon>
        <taxon>Carnivora</taxon>
        <taxon>Caniformia</taxon>
        <taxon>Canidae</taxon>
        <taxon>Canis</taxon>
    </lineage>
</organism>
<keyword evidence="6 7" id="KW-0472">Membrane</keyword>
<reference evidence="8" key="1">
    <citation type="submission" date="2025-08" db="UniProtKB">
        <authorList>
            <consortium name="Ensembl"/>
        </authorList>
    </citation>
    <scope>IDENTIFICATION</scope>
</reference>
<feature type="transmembrane region" description="Helical" evidence="7">
    <location>
        <begin position="214"/>
        <end position="237"/>
    </location>
</feature>
<evidence type="ECO:0000313" key="8">
    <source>
        <dbReference type="Ensembl" id="ENSCAFP00020011619.1"/>
    </source>
</evidence>
<dbReference type="FunFam" id="1.20.1250.20:FF:001045">
    <property type="entry name" value="Solute carrier family 17 (sodium phosphate), member 3"/>
    <property type="match status" value="1"/>
</dbReference>
<dbReference type="GO" id="GO:0042910">
    <property type="term" value="F:xenobiotic transmembrane transporter activity"/>
    <property type="evidence" value="ECO:0007669"/>
    <property type="project" value="TreeGrafter"/>
</dbReference>
<feature type="transmembrane region" description="Helical" evidence="7">
    <location>
        <begin position="120"/>
        <end position="142"/>
    </location>
</feature>
<protein>
    <submittedName>
        <fullName evidence="8">Solute carrier family 17 member 3</fullName>
    </submittedName>
</protein>
<dbReference type="InterPro" id="IPR036259">
    <property type="entry name" value="MFS_trans_sf"/>
</dbReference>
<evidence type="ECO:0000256" key="7">
    <source>
        <dbReference type="SAM" id="Phobius"/>
    </source>
</evidence>
<evidence type="ECO:0000256" key="6">
    <source>
        <dbReference type="ARBA" id="ARBA00023136"/>
    </source>
</evidence>
<feature type="transmembrane region" description="Helical" evidence="7">
    <location>
        <begin position="290"/>
        <end position="308"/>
    </location>
</feature>
<gene>
    <name evidence="8" type="primary">SLC17A3</name>
</gene>
<dbReference type="GeneTree" id="ENSGT00940000162523"/>
<dbReference type="PANTHER" id="PTHR11662">
    <property type="entry name" value="SOLUTE CARRIER FAMILY 17"/>
    <property type="match status" value="1"/>
</dbReference>
<dbReference type="FunFam" id="1.20.1250.20:FF:000003">
    <property type="entry name" value="Solute carrier family 17 member 3"/>
    <property type="match status" value="1"/>
</dbReference>
<evidence type="ECO:0000256" key="3">
    <source>
        <dbReference type="ARBA" id="ARBA00022692"/>
    </source>
</evidence>
<dbReference type="InterPro" id="IPR050382">
    <property type="entry name" value="MFS_Na/Anion_cotransporter"/>
</dbReference>
<name>A0A8C0K9B4_CANLU</name>
<dbReference type="GO" id="GO:0008308">
    <property type="term" value="F:voltage-gated monoatomic anion channel activity"/>
    <property type="evidence" value="ECO:0007669"/>
    <property type="project" value="TreeGrafter"/>
</dbReference>
<feature type="transmembrane region" description="Helical" evidence="7">
    <location>
        <begin position="257"/>
        <end position="278"/>
    </location>
</feature>
<dbReference type="GO" id="GO:0016324">
    <property type="term" value="C:apical plasma membrane"/>
    <property type="evidence" value="ECO:0007669"/>
    <property type="project" value="TreeGrafter"/>
</dbReference>
<dbReference type="PANTHER" id="PTHR11662:SF134">
    <property type="entry name" value="SODIUM-DEPENDENT PHOSPHATE TRANSPORT PROTEIN 4"/>
    <property type="match status" value="1"/>
</dbReference>
<feature type="transmembrane region" description="Helical" evidence="7">
    <location>
        <begin position="348"/>
        <end position="371"/>
    </location>
</feature>
<keyword evidence="4" id="KW-0769">Symport</keyword>
<sequence length="418" mass="45752">KNTMAELSPTAGESNYSQDIQVDEKLVPKKGLSLCSTRYGIALIIHVCNFIAAAQSTVINITMVAMVNTTDHQFQFNGSTEQLPGGPNNAPDSLPAEGSIFGGQNALWERWGPPHERSRLCTIALSGMLLGTFTITLVGGLISQTLGWPFAFYIFGGIGCVYCPFWFILIYDDPVSHPWINVTEKEYIISSLAQQIHVSSQKQPLPIKAMLKSLPLWSICVCSFGHQWLVAILITYTPTYISSVFSVNIRDNGLLSALPFIIAWVIGILGGYLADFLLTKNVRLVTVRKIATFLGNFPSSALLVALPYLPPSYITTMTFLTLSCGLSPLCQSGIYINALDLAPRYSSFLMGTTRGLANIAALLAPTVSGFLLNQDSEFGWRNVFLLLFAINLSGLIFYLICGDAVVQDWAKGRKLTRL</sequence>
<dbReference type="GO" id="GO:0015562">
    <property type="term" value="F:efflux transmembrane transporter activity"/>
    <property type="evidence" value="ECO:0007669"/>
    <property type="project" value="TreeGrafter"/>
</dbReference>
<dbReference type="SUPFAM" id="SSF103473">
    <property type="entry name" value="MFS general substrate transporter"/>
    <property type="match status" value="1"/>
</dbReference>
<proteinExistence type="predicted"/>
<dbReference type="GO" id="GO:0015143">
    <property type="term" value="F:urate transmembrane transporter activity"/>
    <property type="evidence" value="ECO:0007669"/>
    <property type="project" value="TreeGrafter"/>
</dbReference>
<evidence type="ECO:0000256" key="5">
    <source>
        <dbReference type="ARBA" id="ARBA00022989"/>
    </source>
</evidence>
<keyword evidence="9" id="KW-1185">Reference proteome</keyword>
<dbReference type="InterPro" id="IPR011701">
    <property type="entry name" value="MFS"/>
</dbReference>
<dbReference type="Pfam" id="PF07690">
    <property type="entry name" value="MFS_1"/>
    <property type="match status" value="1"/>
</dbReference>
<feature type="transmembrane region" description="Helical" evidence="7">
    <location>
        <begin position="148"/>
        <end position="171"/>
    </location>
</feature>
<evidence type="ECO:0000313" key="9">
    <source>
        <dbReference type="Proteomes" id="UP000694391"/>
    </source>
</evidence>
<evidence type="ECO:0000256" key="2">
    <source>
        <dbReference type="ARBA" id="ARBA00022448"/>
    </source>
</evidence>
<keyword evidence="5 7" id="KW-1133">Transmembrane helix</keyword>
<evidence type="ECO:0000256" key="1">
    <source>
        <dbReference type="ARBA" id="ARBA00004141"/>
    </source>
</evidence>
<feature type="transmembrane region" description="Helical" evidence="7">
    <location>
        <begin position="383"/>
        <end position="406"/>
    </location>
</feature>
<keyword evidence="3 7" id="KW-0812">Transmembrane</keyword>
<dbReference type="GO" id="GO:0019534">
    <property type="term" value="F:toxin transmembrane transporter activity"/>
    <property type="evidence" value="ECO:0007669"/>
    <property type="project" value="TreeGrafter"/>
</dbReference>
<comment type="subcellular location">
    <subcellularLocation>
        <location evidence="1">Membrane</location>
        <topology evidence="1">Multi-pass membrane protein</topology>
    </subcellularLocation>
</comment>
<dbReference type="Ensembl" id="ENSCAFT00020013431.1">
    <property type="protein sequence ID" value="ENSCAFP00020011619.1"/>
    <property type="gene ID" value="ENSCAFG00020009245.1"/>
</dbReference>
<dbReference type="Gene3D" id="1.20.1250.20">
    <property type="entry name" value="MFS general substrate transporter like domains"/>
    <property type="match status" value="2"/>
</dbReference>
<accession>A0A8C0K9B4</accession>
<feature type="transmembrane region" description="Helical" evidence="7">
    <location>
        <begin position="314"/>
        <end position="336"/>
    </location>
</feature>